<accession>A0A9Q1QQF7</accession>
<organism evidence="2 3">
    <name type="scientific">Carnegiea gigantea</name>
    <dbReference type="NCBI Taxonomy" id="171969"/>
    <lineage>
        <taxon>Eukaryota</taxon>
        <taxon>Viridiplantae</taxon>
        <taxon>Streptophyta</taxon>
        <taxon>Embryophyta</taxon>
        <taxon>Tracheophyta</taxon>
        <taxon>Spermatophyta</taxon>
        <taxon>Magnoliopsida</taxon>
        <taxon>eudicotyledons</taxon>
        <taxon>Gunneridae</taxon>
        <taxon>Pentapetalae</taxon>
        <taxon>Caryophyllales</taxon>
        <taxon>Cactineae</taxon>
        <taxon>Cactaceae</taxon>
        <taxon>Cactoideae</taxon>
        <taxon>Echinocereeae</taxon>
        <taxon>Carnegiea</taxon>
    </lineage>
</organism>
<proteinExistence type="predicted"/>
<evidence type="ECO:0000259" key="1">
    <source>
        <dbReference type="Pfam" id="PF13966"/>
    </source>
</evidence>
<dbReference type="OrthoDB" id="1742963at2759"/>
<feature type="domain" description="Reverse transcriptase zinc-binding" evidence="1">
    <location>
        <begin position="165"/>
        <end position="256"/>
    </location>
</feature>
<protein>
    <recommendedName>
        <fullName evidence="1">Reverse transcriptase zinc-binding domain-containing protein</fullName>
    </recommendedName>
</protein>
<comment type="caution">
    <text evidence="2">The sequence shown here is derived from an EMBL/GenBank/DDBJ whole genome shotgun (WGS) entry which is preliminary data.</text>
</comment>
<dbReference type="Proteomes" id="UP001153076">
    <property type="component" value="Unassembled WGS sequence"/>
</dbReference>
<evidence type="ECO:0000313" key="3">
    <source>
        <dbReference type="Proteomes" id="UP001153076"/>
    </source>
</evidence>
<name>A0A9Q1QQF7_9CARY</name>
<gene>
    <name evidence="2" type="ORF">Cgig2_029288</name>
</gene>
<evidence type="ECO:0000313" key="2">
    <source>
        <dbReference type="EMBL" id="KAJ8449926.1"/>
    </source>
</evidence>
<dbReference type="Pfam" id="PF13966">
    <property type="entry name" value="zf-RVT"/>
    <property type="match status" value="1"/>
</dbReference>
<sequence>MRRAKNMISGLKDANGDRCTREDDIANDNGLLVAWLLRAKYYPDGDLFAATLGPRPSFTWRCLMGARQVVLRGSCWLVGNGQRPNIWDDRWLPRPHSFKPITLKTELWAHLKFGDLIDRGSTSWHADLVHQIFLPYDVDLSLSIPLRDFWPNDKLVWLYHSQGHFTVRTAYHVLHLEALTNTGSSSTRDNSLWRAIWRCKIPPRIKLFGWRAASGVLPSAIAIARRMPNFSMQYSICGYPEESKTHDVLSCPLATQNRFIFGTPDRNLSMLGKRAIDFVSSFCLAQLNETPP</sequence>
<keyword evidence="3" id="KW-1185">Reference proteome</keyword>
<reference evidence="2" key="1">
    <citation type="submission" date="2022-04" db="EMBL/GenBank/DDBJ databases">
        <title>Carnegiea gigantea Genome sequencing and assembly v2.</title>
        <authorList>
            <person name="Copetti D."/>
            <person name="Sanderson M.J."/>
            <person name="Burquez A."/>
            <person name="Wojciechowski M.F."/>
        </authorList>
    </citation>
    <scope>NUCLEOTIDE SEQUENCE</scope>
    <source>
        <strain evidence="2">SGP5-SGP5p</strain>
        <tissue evidence="2">Aerial part</tissue>
    </source>
</reference>
<dbReference type="EMBL" id="JAKOGI010000018">
    <property type="protein sequence ID" value="KAJ8449926.1"/>
    <property type="molecule type" value="Genomic_DNA"/>
</dbReference>
<dbReference type="AlphaFoldDB" id="A0A9Q1QQF7"/>
<dbReference type="InterPro" id="IPR026960">
    <property type="entry name" value="RVT-Znf"/>
</dbReference>